<dbReference type="Gene3D" id="3.10.620.30">
    <property type="match status" value="1"/>
</dbReference>
<dbReference type="Pfam" id="PF12969">
    <property type="entry name" value="DUF3857"/>
    <property type="match status" value="1"/>
</dbReference>
<dbReference type="EMBL" id="QWET01000040">
    <property type="protein sequence ID" value="RIH62762.1"/>
    <property type="molecule type" value="Genomic_DNA"/>
</dbReference>
<dbReference type="OrthoDB" id="8595007at2"/>
<keyword evidence="3" id="KW-1185">Reference proteome</keyword>
<feature type="domain" description="DUF3857" evidence="1">
    <location>
        <begin position="55"/>
        <end position="214"/>
    </location>
</feature>
<evidence type="ECO:0000313" key="2">
    <source>
        <dbReference type="EMBL" id="RIH62762.1"/>
    </source>
</evidence>
<comment type="caution">
    <text evidence="2">The sequence shown here is derived from an EMBL/GenBank/DDBJ whole genome shotgun (WGS) entry which is preliminary data.</text>
</comment>
<dbReference type="Proteomes" id="UP000266441">
    <property type="component" value="Unassembled WGS sequence"/>
</dbReference>
<dbReference type="InterPro" id="IPR024618">
    <property type="entry name" value="DUF3857"/>
</dbReference>
<sequence length="633" mass="72545">MRTAISILLITFLNGVIFAQNALNVKNIPDSLTKHADAVIRFSDTKYIRTSTNAYKVEYHYAVTILNKSAKSKGNLQISYDKNSSVSDIQGIFYDKNGVKSDKLKKSDILDIIKFSDYTFFSDQRIKAFNPSVNNYPFTVEYSYTITHKALVGFPGWLPINDFNVSVQEANLEFTTPSDLDINFKTLNFPTQADVNIEQENKHYSWNVKNLKPIEYESFSPSYDKIFPTILLVPKEFSYEKTEGTYDSWESYGNWGFNLINDRDDLSKETKDYLISLTDTLKTRKEKIYAIYKYMQGRTRYVNIHLGIGGFQPMLASEVEAKGFGDCKGLSNYTKALLKSIGIKSFYTEIGAGKHQQIRYLDFPSSYQTNHIILCVPDDNDTIWLECTNQKKPFNYLGGGTIDRYALLITNEGGKIVRTPTYTAEENNRVSNINFNIHPQGSSDFELHTIYENIMYDEIEGLLYTSNKEQEKALLKGLNANGMKINSFSFSDESKDYAKAVLNVEGSLSQFATSAGKRMIFTPTYFLWNSFLDYIPEDRKFPLYHPQGFTYTDSLNIIIPDGYSIEYLPEDLNLKTTYGTCMFSFKKTGKGIAIVRKIRINKGTYNKEMFKDIDDFLSHINDREDEKVVLISK</sequence>
<organism evidence="2 3">
    <name type="scientific">Mariniphaga sediminis</name>
    <dbReference type="NCBI Taxonomy" id="1628158"/>
    <lineage>
        <taxon>Bacteria</taxon>
        <taxon>Pseudomonadati</taxon>
        <taxon>Bacteroidota</taxon>
        <taxon>Bacteroidia</taxon>
        <taxon>Marinilabiliales</taxon>
        <taxon>Prolixibacteraceae</taxon>
        <taxon>Mariniphaga</taxon>
    </lineage>
</organism>
<dbReference type="AlphaFoldDB" id="A0A399CVY5"/>
<reference evidence="2 3" key="1">
    <citation type="journal article" date="2015" name="Int. J. Syst. Evol. Microbiol.">
        <title>Mariniphaga sediminis sp. nov., isolated from coastal sediment.</title>
        <authorList>
            <person name="Wang F.Q."/>
            <person name="Shen Q.Y."/>
            <person name="Chen G.J."/>
            <person name="Du Z.J."/>
        </authorList>
    </citation>
    <scope>NUCLEOTIDE SEQUENCE [LARGE SCALE GENOMIC DNA]</scope>
    <source>
        <strain evidence="2 3">SY21</strain>
    </source>
</reference>
<gene>
    <name evidence="2" type="ORF">D1164_23230</name>
</gene>
<proteinExistence type="predicted"/>
<dbReference type="Gene3D" id="2.60.40.3140">
    <property type="match status" value="1"/>
</dbReference>
<name>A0A399CVY5_9BACT</name>
<dbReference type="Gene3D" id="2.60.120.1130">
    <property type="match status" value="1"/>
</dbReference>
<dbReference type="RefSeq" id="WP_119352302.1">
    <property type="nucleotide sequence ID" value="NZ_QWET01000040.1"/>
</dbReference>
<protein>
    <submittedName>
        <fullName evidence="2">DUF3857 domain-containing protein</fullName>
    </submittedName>
</protein>
<accession>A0A399CVY5</accession>
<evidence type="ECO:0000259" key="1">
    <source>
        <dbReference type="Pfam" id="PF12969"/>
    </source>
</evidence>
<evidence type="ECO:0000313" key="3">
    <source>
        <dbReference type="Proteomes" id="UP000266441"/>
    </source>
</evidence>